<proteinExistence type="predicted"/>
<dbReference type="HOGENOM" id="CLU_3356258_0_0_9"/>
<evidence type="ECO:0000313" key="3">
    <source>
        <dbReference type="Proteomes" id="UP000006000"/>
    </source>
</evidence>
<keyword evidence="1" id="KW-1133">Transmembrane helix</keyword>
<evidence type="ECO:0000256" key="1">
    <source>
        <dbReference type="SAM" id="Phobius"/>
    </source>
</evidence>
<sequence length="36" mass="4525">MKQWEVWELFVQYWGIIFLVLGFGFALWDEFLRKND</sequence>
<protein>
    <submittedName>
        <fullName evidence="2">Uncharacterized protein</fullName>
    </submittedName>
</protein>
<feature type="transmembrane region" description="Helical" evidence="1">
    <location>
        <begin position="6"/>
        <end position="28"/>
    </location>
</feature>
<comment type="caution">
    <text evidence="2">The sequence shown here is derived from an EMBL/GenBank/DDBJ whole genome shotgun (WGS) entry which is preliminary data.</text>
</comment>
<dbReference type="Proteomes" id="UP000006000">
    <property type="component" value="Unassembled WGS sequence"/>
</dbReference>
<keyword evidence="1" id="KW-0472">Membrane</keyword>
<dbReference type="AlphaFoldDB" id="A5Z541"/>
<keyword evidence="1" id="KW-0812">Transmembrane</keyword>
<dbReference type="EMBL" id="AAVL02000030">
    <property type="protein sequence ID" value="EDM51814.1"/>
    <property type="molecule type" value="Genomic_DNA"/>
</dbReference>
<name>A5Z541_9FIRM</name>
<gene>
    <name evidence="2" type="ORF">EUBVEN_00821</name>
</gene>
<reference evidence="2 3" key="2">
    <citation type="submission" date="2007-04" db="EMBL/GenBank/DDBJ databases">
        <title>Draft genome sequence of Eubacterium ventriosum (ATCC 27560).</title>
        <authorList>
            <person name="Sudarsanam P."/>
            <person name="Ley R."/>
            <person name="Guruge J."/>
            <person name="Turnbaugh P.J."/>
            <person name="Mahowald M."/>
            <person name="Liep D."/>
            <person name="Gordon J."/>
        </authorList>
    </citation>
    <scope>NUCLEOTIDE SEQUENCE [LARGE SCALE GENOMIC DNA]</scope>
    <source>
        <strain evidence="2 3">ATCC 27560</strain>
    </source>
</reference>
<accession>A5Z541</accession>
<organism evidence="2 3">
    <name type="scientific">Eubacterium ventriosum ATCC 27560</name>
    <dbReference type="NCBI Taxonomy" id="411463"/>
    <lineage>
        <taxon>Bacteria</taxon>
        <taxon>Bacillati</taxon>
        <taxon>Bacillota</taxon>
        <taxon>Clostridia</taxon>
        <taxon>Eubacteriales</taxon>
        <taxon>Eubacteriaceae</taxon>
        <taxon>Eubacterium</taxon>
    </lineage>
</organism>
<evidence type="ECO:0000313" key="2">
    <source>
        <dbReference type="EMBL" id="EDM51814.1"/>
    </source>
</evidence>
<reference evidence="2 3" key="1">
    <citation type="submission" date="2007-03" db="EMBL/GenBank/DDBJ databases">
        <authorList>
            <person name="Fulton L."/>
            <person name="Clifton S."/>
            <person name="Fulton B."/>
            <person name="Xu J."/>
            <person name="Minx P."/>
            <person name="Pepin K.H."/>
            <person name="Johnson M."/>
            <person name="Thiruvilangam P."/>
            <person name="Bhonagiri V."/>
            <person name="Nash W.E."/>
            <person name="Mardis E.R."/>
            <person name="Wilson R.K."/>
        </authorList>
    </citation>
    <scope>NUCLEOTIDE SEQUENCE [LARGE SCALE GENOMIC DNA]</scope>
    <source>
        <strain evidence="2 3">ATCC 27560</strain>
    </source>
</reference>